<gene>
    <name evidence="5" type="ORF">BLL42_01065</name>
</gene>
<evidence type="ECO:0000313" key="6">
    <source>
        <dbReference type="Proteomes" id="UP000182567"/>
    </source>
</evidence>
<dbReference type="PROSITE" id="PS51384">
    <property type="entry name" value="FAD_FR"/>
    <property type="match status" value="1"/>
</dbReference>
<feature type="domain" description="FAD-binding FR-type" evidence="4">
    <location>
        <begin position="104"/>
        <end position="204"/>
    </location>
</feature>
<dbReference type="PROSITE" id="PS51085">
    <property type="entry name" value="2FE2S_FER_2"/>
    <property type="match status" value="1"/>
</dbReference>
<dbReference type="SUPFAM" id="SSF54292">
    <property type="entry name" value="2Fe-2S ferredoxin-like"/>
    <property type="match status" value="1"/>
</dbReference>
<dbReference type="CDD" id="cd00207">
    <property type="entry name" value="fer2"/>
    <property type="match status" value="1"/>
</dbReference>
<dbReference type="InterPro" id="IPR006058">
    <property type="entry name" value="2Fe2S_fd_BS"/>
</dbReference>
<dbReference type="PANTHER" id="PTHR47354:SF5">
    <property type="entry name" value="PROTEIN RFBI"/>
    <property type="match status" value="1"/>
</dbReference>
<dbReference type="AlphaFoldDB" id="A0A1J0ET30"/>
<evidence type="ECO:0000313" key="5">
    <source>
        <dbReference type="EMBL" id="APC19150.1"/>
    </source>
</evidence>
<dbReference type="InterPro" id="IPR001709">
    <property type="entry name" value="Flavoprot_Pyr_Nucl_cyt_Rdtase"/>
</dbReference>
<dbReference type="PROSITE" id="PS00197">
    <property type="entry name" value="2FE2S_FER_1"/>
    <property type="match status" value="1"/>
</dbReference>
<dbReference type="CDD" id="cd06209">
    <property type="entry name" value="BenDO_FAD_NAD"/>
    <property type="match status" value="1"/>
</dbReference>
<dbReference type="GeneID" id="46906792"/>
<dbReference type="RefSeq" id="WP_071555663.1">
    <property type="nucleotide sequence ID" value="NZ_CP017886.1"/>
</dbReference>
<dbReference type="InterPro" id="IPR047683">
    <property type="entry name" value="BenC-like_FAD_NAD-bd"/>
</dbReference>
<dbReference type="OrthoDB" id="9806195at2"/>
<dbReference type="Pfam" id="PF00970">
    <property type="entry name" value="FAD_binding_6"/>
    <property type="match status" value="1"/>
</dbReference>
<dbReference type="Gene3D" id="2.40.30.10">
    <property type="entry name" value="Translation factors"/>
    <property type="match status" value="1"/>
</dbReference>
<comment type="cofactor">
    <cofactor evidence="2">
        <name>[2Fe-2S] cluster</name>
        <dbReference type="ChEBI" id="CHEBI:190135"/>
    </cofactor>
</comment>
<dbReference type="Gene3D" id="3.40.50.80">
    <property type="entry name" value="Nucleotide-binding domain of ferredoxin-NADP reductase (FNR) module"/>
    <property type="match status" value="1"/>
</dbReference>
<organism evidence="5 6">
    <name type="scientific">Pseudomonas frederiksbergensis</name>
    <dbReference type="NCBI Taxonomy" id="104087"/>
    <lineage>
        <taxon>Bacteria</taxon>
        <taxon>Pseudomonadati</taxon>
        <taxon>Pseudomonadota</taxon>
        <taxon>Gammaproteobacteria</taxon>
        <taxon>Pseudomonadales</taxon>
        <taxon>Pseudomonadaceae</taxon>
        <taxon>Pseudomonas</taxon>
    </lineage>
</organism>
<dbReference type="SUPFAM" id="SSF63380">
    <property type="entry name" value="Riboflavin synthase domain-like"/>
    <property type="match status" value="1"/>
</dbReference>
<dbReference type="NCBIfam" id="NF040810">
    <property type="entry name" value="BenC"/>
    <property type="match status" value="1"/>
</dbReference>
<sequence length="347" mass="37369">MTHSIALNFEDGVTRFVDANPGETVADAAYRQGINIPLDCRDGACGTCKCFAEAGHYDLGEEYIEDALSGEEAEQGFVLTCQMRALSDCVVRVPASSDVCRTQQTRYSAAISQVRQLSDSTIALSIKGDALSKLAFLPGQYVNLGVPGSEQTRAYSFSSLQRDGEVSFLIRTVPGGLMSSFLTGIAKAGDSMSLAGPLGSFYLRDIQRPLLLLAGGTGLAPFTAMLEKIADQGSEHPLHLIYGVTHDFDLVELDRLQALAARIPNFSFSTCVANPQSAHPLKGYVTQHIEPRHLNDGDVDVYLCGPPPMVEAVSQFIREQGIAPKNFYYEKFAASAAQAGGFDEQIP</sequence>
<dbReference type="InterPro" id="IPR012675">
    <property type="entry name" value="Beta-grasp_dom_sf"/>
</dbReference>
<evidence type="ECO:0000256" key="2">
    <source>
        <dbReference type="ARBA" id="ARBA00034078"/>
    </source>
</evidence>
<feature type="domain" description="2Fe-2S ferredoxin-type" evidence="3">
    <location>
        <begin position="3"/>
        <end position="97"/>
    </location>
</feature>
<dbReference type="InterPro" id="IPR017938">
    <property type="entry name" value="Riboflavin_synthase-like_b-brl"/>
</dbReference>
<proteinExistence type="predicted"/>
<dbReference type="GO" id="GO:0051537">
    <property type="term" value="F:2 iron, 2 sulfur cluster binding"/>
    <property type="evidence" value="ECO:0007669"/>
    <property type="project" value="InterPro"/>
</dbReference>
<evidence type="ECO:0000259" key="3">
    <source>
        <dbReference type="PROSITE" id="PS51085"/>
    </source>
</evidence>
<dbReference type="InterPro" id="IPR008333">
    <property type="entry name" value="Cbr1-like_FAD-bd_dom"/>
</dbReference>
<keyword evidence="1" id="KW-0408">Iron</keyword>
<keyword evidence="1" id="KW-0479">Metal-binding</keyword>
<evidence type="ECO:0000259" key="4">
    <source>
        <dbReference type="PROSITE" id="PS51384"/>
    </source>
</evidence>
<dbReference type="PRINTS" id="PR00410">
    <property type="entry name" value="PHEHYDRXLASE"/>
</dbReference>
<dbReference type="Pfam" id="PF00175">
    <property type="entry name" value="NAD_binding_1"/>
    <property type="match status" value="1"/>
</dbReference>
<protein>
    <submittedName>
        <fullName evidence="5">NADH oxidase</fullName>
    </submittedName>
</protein>
<evidence type="ECO:0000256" key="1">
    <source>
        <dbReference type="ARBA" id="ARBA00023014"/>
    </source>
</evidence>
<dbReference type="InterPro" id="IPR036010">
    <property type="entry name" value="2Fe-2S_ferredoxin-like_sf"/>
</dbReference>
<dbReference type="InterPro" id="IPR050415">
    <property type="entry name" value="MRET"/>
</dbReference>
<accession>A0A1J0ET30</accession>
<dbReference type="Pfam" id="PF00111">
    <property type="entry name" value="Fer2"/>
    <property type="match status" value="1"/>
</dbReference>
<dbReference type="SUPFAM" id="SSF52343">
    <property type="entry name" value="Ferredoxin reductase-like, C-terminal NADP-linked domain"/>
    <property type="match status" value="1"/>
</dbReference>
<dbReference type="EMBL" id="CP017886">
    <property type="protein sequence ID" value="APC19150.1"/>
    <property type="molecule type" value="Genomic_DNA"/>
</dbReference>
<dbReference type="InterPro" id="IPR001041">
    <property type="entry name" value="2Fe-2S_ferredoxin-type"/>
</dbReference>
<dbReference type="PRINTS" id="PR00371">
    <property type="entry name" value="FPNCR"/>
</dbReference>
<name>A0A1J0ET30_9PSED</name>
<dbReference type="Proteomes" id="UP000182567">
    <property type="component" value="Chromosome"/>
</dbReference>
<dbReference type="GO" id="GO:0016491">
    <property type="term" value="F:oxidoreductase activity"/>
    <property type="evidence" value="ECO:0007669"/>
    <property type="project" value="InterPro"/>
</dbReference>
<dbReference type="InterPro" id="IPR001433">
    <property type="entry name" value="OxRdtase_FAD/NAD-bd"/>
</dbReference>
<reference evidence="6" key="1">
    <citation type="submission" date="2016-10" db="EMBL/GenBank/DDBJ databases">
        <title>Pseudomonas frederiksbergensis ERGS4:02 complete genome.</title>
        <authorList>
            <person name="Kumar R."/>
            <person name="Acharya V."/>
            <person name="Singh D."/>
        </authorList>
    </citation>
    <scope>NUCLEOTIDE SEQUENCE [LARGE SCALE GENOMIC DNA]</scope>
    <source>
        <strain evidence="6">ERGS4:02</strain>
    </source>
</reference>
<dbReference type="Gene3D" id="3.10.20.30">
    <property type="match status" value="1"/>
</dbReference>
<dbReference type="InterPro" id="IPR039261">
    <property type="entry name" value="FNR_nucleotide-bd"/>
</dbReference>
<dbReference type="InterPro" id="IPR017927">
    <property type="entry name" value="FAD-bd_FR_type"/>
</dbReference>
<dbReference type="PANTHER" id="PTHR47354">
    <property type="entry name" value="NADH OXIDOREDUCTASE HCR"/>
    <property type="match status" value="1"/>
</dbReference>
<keyword evidence="1" id="KW-0411">Iron-sulfur</keyword>